<organism evidence="11 12">
    <name type="scientific">Gordonia crocea</name>
    <dbReference type="NCBI Taxonomy" id="589162"/>
    <lineage>
        <taxon>Bacteria</taxon>
        <taxon>Bacillati</taxon>
        <taxon>Actinomycetota</taxon>
        <taxon>Actinomycetes</taxon>
        <taxon>Mycobacteriales</taxon>
        <taxon>Gordoniaceae</taxon>
        <taxon>Gordonia</taxon>
    </lineage>
</organism>
<feature type="transmembrane region" description="Helical" evidence="10">
    <location>
        <begin position="43"/>
        <end position="63"/>
    </location>
</feature>
<dbReference type="Pfam" id="PF05108">
    <property type="entry name" value="T7SS_ESX1_EccB"/>
    <property type="match status" value="1"/>
</dbReference>
<evidence type="ECO:0000256" key="2">
    <source>
        <dbReference type="ARBA" id="ARBA00008149"/>
    </source>
</evidence>
<proteinExistence type="inferred from homology"/>
<evidence type="ECO:0000256" key="10">
    <source>
        <dbReference type="SAM" id="Phobius"/>
    </source>
</evidence>
<dbReference type="Gene3D" id="3.30.2390.20">
    <property type="entry name" value="Type VII secretion system EccB, repeat 1 domain"/>
    <property type="match status" value="1"/>
</dbReference>
<dbReference type="RefSeq" id="WP_161927252.1">
    <property type="nucleotide sequence ID" value="NZ_BJOU01000001.1"/>
</dbReference>
<dbReference type="PANTHER" id="PTHR40765">
    <property type="entry name" value="ESX-2 SECRETION SYSTEM ATPASE ECCB2"/>
    <property type="match status" value="1"/>
</dbReference>
<keyword evidence="7" id="KW-0067">ATP-binding</keyword>
<evidence type="ECO:0000256" key="9">
    <source>
        <dbReference type="ARBA" id="ARBA00023136"/>
    </source>
</evidence>
<dbReference type="InterPro" id="IPR007795">
    <property type="entry name" value="T7SS_EccB"/>
</dbReference>
<dbReference type="GO" id="GO:0005524">
    <property type="term" value="F:ATP binding"/>
    <property type="evidence" value="ECO:0007669"/>
    <property type="project" value="UniProtKB-KW"/>
</dbReference>
<dbReference type="EMBL" id="BJOU01000001">
    <property type="protein sequence ID" value="GED98004.1"/>
    <property type="molecule type" value="Genomic_DNA"/>
</dbReference>
<protein>
    <recommendedName>
        <fullName evidence="13">Type VII secretion protein EccB</fullName>
    </recommendedName>
</protein>
<name>A0A7I9UXS5_9ACTN</name>
<evidence type="ECO:0000256" key="5">
    <source>
        <dbReference type="ARBA" id="ARBA00022741"/>
    </source>
</evidence>
<gene>
    <name evidence="11" type="ORF">nbrc107697_20430</name>
</gene>
<keyword evidence="12" id="KW-1185">Reference proteome</keyword>
<evidence type="ECO:0000256" key="1">
    <source>
        <dbReference type="ARBA" id="ARBA00004162"/>
    </source>
</evidence>
<evidence type="ECO:0000256" key="7">
    <source>
        <dbReference type="ARBA" id="ARBA00022840"/>
    </source>
</evidence>
<evidence type="ECO:0000313" key="12">
    <source>
        <dbReference type="Proteomes" id="UP000444980"/>
    </source>
</evidence>
<keyword evidence="8 10" id="KW-1133">Transmembrane helix</keyword>
<keyword evidence="9 10" id="KW-0472">Membrane</keyword>
<reference evidence="12" key="1">
    <citation type="submission" date="2019-06" db="EMBL/GenBank/DDBJ databases">
        <title>Gordonia isolated from sludge of a wastewater treatment plant.</title>
        <authorList>
            <person name="Tamura T."/>
            <person name="Aoyama K."/>
            <person name="Kang Y."/>
            <person name="Saito S."/>
            <person name="Akiyama N."/>
            <person name="Yazawa K."/>
            <person name="Gonoi T."/>
            <person name="Mikami Y."/>
        </authorList>
    </citation>
    <scope>NUCLEOTIDE SEQUENCE [LARGE SCALE GENOMIC DNA]</scope>
    <source>
        <strain evidence="12">NBRC 107697</strain>
    </source>
</reference>
<keyword evidence="5" id="KW-0547">Nucleotide-binding</keyword>
<evidence type="ECO:0008006" key="13">
    <source>
        <dbReference type="Google" id="ProtNLM"/>
    </source>
</evidence>
<evidence type="ECO:0000256" key="6">
    <source>
        <dbReference type="ARBA" id="ARBA00022801"/>
    </source>
</evidence>
<dbReference type="InterPro" id="IPR044857">
    <property type="entry name" value="T7SS_EccB_R1"/>
</dbReference>
<dbReference type="AlphaFoldDB" id="A0A7I9UXS5"/>
<dbReference type="OrthoDB" id="3847604at2"/>
<evidence type="ECO:0000256" key="3">
    <source>
        <dbReference type="ARBA" id="ARBA00022475"/>
    </source>
</evidence>
<evidence type="ECO:0000256" key="8">
    <source>
        <dbReference type="ARBA" id="ARBA00022989"/>
    </source>
</evidence>
<comment type="similarity">
    <text evidence="2">Belongs to the EccB family.</text>
</comment>
<dbReference type="Gene3D" id="2.40.50.910">
    <property type="entry name" value="Type VII secretion system EccB, repeat 3 domain"/>
    <property type="match status" value="1"/>
</dbReference>
<dbReference type="Proteomes" id="UP000444980">
    <property type="component" value="Unassembled WGS sequence"/>
</dbReference>
<comment type="caution">
    <text evidence="11">The sequence shown here is derived from an EMBL/GenBank/DDBJ whole genome shotgun (WGS) entry which is preliminary data.</text>
</comment>
<evidence type="ECO:0000313" key="11">
    <source>
        <dbReference type="EMBL" id="GED98004.1"/>
    </source>
</evidence>
<dbReference type="NCBIfam" id="TIGR03919">
    <property type="entry name" value="T7SS_EccB"/>
    <property type="match status" value="1"/>
</dbReference>
<evidence type="ECO:0000256" key="4">
    <source>
        <dbReference type="ARBA" id="ARBA00022692"/>
    </source>
</evidence>
<dbReference type="PANTHER" id="PTHR40765:SF2">
    <property type="entry name" value="ESX-2 SECRETION SYSTEM ATPASE ECCB2"/>
    <property type="match status" value="1"/>
</dbReference>
<comment type="subcellular location">
    <subcellularLocation>
        <location evidence="1">Cell membrane</location>
        <topology evidence="1">Single-pass membrane protein</topology>
    </subcellularLocation>
</comment>
<dbReference type="GO" id="GO:0005576">
    <property type="term" value="C:extracellular region"/>
    <property type="evidence" value="ECO:0007669"/>
    <property type="project" value="TreeGrafter"/>
</dbReference>
<accession>A0A7I9UXS5</accession>
<keyword evidence="6" id="KW-0378">Hydrolase</keyword>
<keyword evidence="3" id="KW-1003">Cell membrane</keyword>
<dbReference type="GO" id="GO:0005886">
    <property type="term" value="C:plasma membrane"/>
    <property type="evidence" value="ECO:0007669"/>
    <property type="project" value="UniProtKB-SubCell"/>
</dbReference>
<sequence length="462" mass="48570">MAKRTTKPQVNGYRFLVRRLEHALVRRDVRMIQDPMSAQVKSLMVGAVFTVLIILVGLVMSFFKPQGSVGDAKILVSKTSGSLFAVVGDRVHPVLNLASARLATGSAEVPKSVKESLLDKYPRGPLIGIPGAPWSLDAHGAGSDSNWAVCDKTSNPNNESSGITVSVIVGGIGAGQRLGSSTAALVQVDGKAYLITNNTRAEVDTDSYAVVDALKLQGLKGRPVSRALLNAIPASRAIVAPTIADVGKPNRFSLPKSATIGSILESDAVTGKEMFALTKDGIEPITKLVASMIQVRYRSSVVPVRPADLAGVPRVRTLSVESYPKQAPRVIGNPVALCYDWTPAGIAVVSGADLPVPAGAKLMSVVAGKRTGAQADEVALPPGKGWAVRTTGSTSDSKRADSYFFISDTGVRYAVPDDQVATLNLPEPQRAPWAVVSLLPSGPMLSREAALVTHNDIASGER</sequence>
<dbReference type="GO" id="GO:0016787">
    <property type="term" value="F:hydrolase activity"/>
    <property type="evidence" value="ECO:0007669"/>
    <property type="project" value="UniProtKB-KW"/>
</dbReference>
<dbReference type="InterPro" id="IPR042485">
    <property type="entry name" value="T7SS_EccB_R3"/>
</dbReference>
<keyword evidence="4 10" id="KW-0812">Transmembrane</keyword>